<evidence type="ECO:0000313" key="3">
    <source>
        <dbReference type="Proteomes" id="UP000008022"/>
    </source>
</evidence>
<dbReference type="STRING" id="4529.A0A0E0R9G8"/>
<proteinExistence type="predicted"/>
<dbReference type="InterPro" id="IPR029058">
    <property type="entry name" value="AB_hydrolase_fold"/>
</dbReference>
<dbReference type="Gene3D" id="3.40.50.1820">
    <property type="entry name" value="alpha/beta hydrolase"/>
    <property type="match status" value="1"/>
</dbReference>
<dbReference type="OMA" id="ANWVLEN"/>
<dbReference type="PANTHER" id="PTHR43689">
    <property type="entry name" value="HYDROLASE"/>
    <property type="match status" value="1"/>
</dbReference>
<feature type="compositionally biased region" description="Low complexity" evidence="1">
    <location>
        <begin position="32"/>
        <end position="49"/>
    </location>
</feature>
<evidence type="ECO:0000256" key="1">
    <source>
        <dbReference type="SAM" id="MobiDB-lite"/>
    </source>
</evidence>
<organism evidence="2 3">
    <name type="scientific">Oryza rufipogon</name>
    <name type="common">Brownbeard rice</name>
    <name type="synonym">Asian wild rice</name>
    <dbReference type="NCBI Taxonomy" id="4529"/>
    <lineage>
        <taxon>Eukaryota</taxon>
        <taxon>Viridiplantae</taxon>
        <taxon>Streptophyta</taxon>
        <taxon>Embryophyta</taxon>
        <taxon>Tracheophyta</taxon>
        <taxon>Spermatophyta</taxon>
        <taxon>Magnoliopsida</taxon>
        <taxon>Liliopsida</taxon>
        <taxon>Poales</taxon>
        <taxon>Poaceae</taxon>
        <taxon>BOP clade</taxon>
        <taxon>Oryzoideae</taxon>
        <taxon>Oryzeae</taxon>
        <taxon>Oryzinae</taxon>
        <taxon>Oryza</taxon>
    </lineage>
</organism>
<dbReference type="HOGENOM" id="CLU_039117_0_0_1"/>
<evidence type="ECO:0000313" key="2">
    <source>
        <dbReference type="EnsemblPlants" id="ORUFI11G17420.1"/>
    </source>
</evidence>
<dbReference type="SUPFAM" id="SSF53474">
    <property type="entry name" value="alpha/beta-Hydrolases"/>
    <property type="match status" value="1"/>
</dbReference>
<dbReference type="SMR" id="A0A0E0R9G8"/>
<dbReference type="eggNOG" id="ENOG502QUCP">
    <property type="taxonomic scope" value="Eukaryota"/>
</dbReference>
<reference evidence="2" key="2">
    <citation type="submission" date="2015-06" db="UniProtKB">
        <authorList>
            <consortium name="EnsemblPlants"/>
        </authorList>
    </citation>
    <scope>IDENTIFICATION</scope>
</reference>
<accession>A0A0E0R9G8</accession>
<dbReference type="EnsemblPlants" id="ORUFI11G17420.1">
    <property type="protein sequence ID" value="ORUFI11G17420.1"/>
    <property type="gene ID" value="ORUFI11G17420"/>
</dbReference>
<feature type="region of interest" description="Disordered" evidence="1">
    <location>
        <begin position="24"/>
        <end position="100"/>
    </location>
</feature>
<feature type="compositionally biased region" description="Low complexity" evidence="1">
    <location>
        <begin position="69"/>
        <end position="80"/>
    </location>
</feature>
<dbReference type="PANTHER" id="PTHR43689:SF8">
    <property type="entry name" value="ALPHA_BETA-HYDROLASES SUPERFAMILY PROTEIN"/>
    <property type="match status" value="1"/>
</dbReference>
<dbReference type="Gramene" id="ORUFI11G17420.1">
    <property type="protein sequence ID" value="ORUFI11G17420.1"/>
    <property type="gene ID" value="ORUFI11G17420"/>
</dbReference>
<dbReference type="Proteomes" id="UP000008022">
    <property type="component" value="Unassembled WGS sequence"/>
</dbReference>
<reference evidence="3" key="1">
    <citation type="submission" date="2013-06" db="EMBL/GenBank/DDBJ databases">
        <authorList>
            <person name="Zhao Q."/>
        </authorList>
    </citation>
    <scope>NUCLEOTIDE SEQUENCE</scope>
    <source>
        <strain evidence="3">cv. W1943</strain>
    </source>
</reference>
<protein>
    <recommendedName>
        <fullName evidence="4">AB hydrolase-1 domain-containing protein</fullName>
    </recommendedName>
</protein>
<name>A0A0E0R9G8_ORYRU</name>
<keyword evidence="3" id="KW-1185">Reference proteome</keyword>
<evidence type="ECO:0008006" key="4">
    <source>
        <dbReference type="Google" id="ProtNLM"/>
    </source>
</evidence>
<feature type="compositionally biased region" description="Pro residues" evidence="1">
    <location>
        <begin position="81"/>
        <end position="100"/>
    </location>
</feature>
<dbReference type="AlphaFoldDB" id="A0A0E0R9G8"/>
<sequence length="489" mass="51579">MPTSSTSKLDLKCGLGHWDQEASLCHSKGRKPPTFSQQPSSLSSQFSLPSRPPLHPVGDRAIHPPMPPASAAAGDGAAPDQEPPPSPPPPPPPPPPPRPAPSLASALPFWFYLTAAVSLLALLLPHLLPSSSPPPPLPSLLRSHASGGSVLKLHPGPDLFAVTSKPTTTAAAHRPAVLVLPGLAAGSFSFRHALRSLSSRGLLAAAVDLPGQGMSPPCDAPPPPPPSKSAFREIMDRGVFHAFEHLVETGEVPFQEPAAAPEPPSHARLYAPHEAAASVARAVDALGLGAAPVHLVLHDSALVAGAAFVSANPAAVRSVTLVDATAVLPAFPVAVLGVPVLGSMVVRVPALFRGLLRLCCAREMGAEVAEAHRAAMRMEGKRDAVFESWKALNQSFDLKEWRGSLEAVRKLPMMVLWSGSWTDRWIDEGKKVVAALPDAKFVYHSGGRWPQEDAYDELSELIAEFVTSLPTSVRSQHIDQSSEQATAQE</sequence>